<feature type="region of interest" description="Disordered" evidence="1">
    <location>
        <begin position="45"/>
        <end position="99"/>
    </location>
</feature>
<name>A0AAV4KFX1_9ACTN</name>
<dbReference type="EMBL" id="BMSJ01000003">
    <property type="protein sequence ID" value="GGR20294.1"/>
    <property type="molecule type" value="Genomic_DNA"/>
</dbReference>
<evidence type="ECO:0000313" key="3">
    <source>
        <dbReference type="Proteomes" id="UP000642014"/>
    </source>
</evidence>
<evidence type="ECO:0000256" key="1">
    <source>
        <dbReference type="SAM" id="MobiDB-lite"/>
    </source>
</evidence>
<organism evidence="2 3">
    <name type="scientific">Streptomyces cinereoruber</name>
    <dbReference type="NCBI Taxonomy" id="67260"/>
    <lineage>
        <taxon>Bacteria</taxon>
        <taxon>Bacillati</taxon>
        <taxon>Actinomycetota</taxon>
        <taxon>Actinomycetes</taxon>
        <taxon>Kitasatosporales</taxon>
        <taxon>Streptomycetaceae</taxon>
        <taxon>Streptomyces</taxon>
    </lineage>
</organism>
<sequence>MNRPKATATRVSHGLERRSFAFSAGGEWEGSARVPAEGMRVFFRRGGTPSRRTAPWGRPAATDRERKGARGPGVLTGRTAGTRRRRRRGSARGVQVLAE</sequence>
<protein>
    <submittedName>
        <fullName evidence="2">Uncharacterized protein</fullName>
    </submittedName>
</protein>
<dbReference type="Proteomes" id="UP000642014">
    <property type="component" value="Unassembled WGS sequence"/>
</dbReference>
<accession>A0AAV4KFX1</accession>
<comment type="caution">
    <text evidence="2">The sequence shown here is derived from an EMBL/GenBank/DDBJ whole genome shotgun (WGS) entry which is preliminary data.</text>
</comment>
<feature type="compositionally biased region" description="Basic residues" evidence="1">
    <location>
        <begin position="81"/>
        <end position="90"/>
    </location>
</feature>
<dbReference type="AlphaFoldDB" id="A0AAV4KFX1"/>
<gene>
    <name evidence="2" type="ORF">GCM10010497_23170</name>
</gene>
<proteinExistence type="predicted"/>
<evidence type="ECO:0000313" key="2">
    <source>
        <dbReference type="EMBL" id="GGR20294.1"/>
    </source>
</evidence>
<reference evidence="2 3" key="1">
    <citation type="journal article" date="2014" name="Int. J. Syst. Evol. Microbiol.">
        <title>Complete genome sequence of Corynebacterium casei LMG S-19264T (=DSM 44701T), isolated from a smear-ripened cheese.</title>
        <authorList>
            <consortium name="US DOE Joint Genome Institute (JGI-PGF)"/>
            <person name="Walter F."/>
            <person name="Albersmeier A."/>
            <person name="Kalinowski J."/>
            <person name="Ruckert C."/>
        </authorList>
    </citation>
    <scope>NUCLEOTIDE SEQUENCE [LARGE SCALE GENOMIC DNA]</scope>
    <source>
        <strain evidence="2 3">JCM 4205</strain>
    </source>
</reference>